<dbReference type="Proteomes" id="UP000051952">
    <property type="component" value="Unassembled WGS sequence"/>
</dbReference>
<organism evidence="5 6">
    <name type="scientific">Bodo saltans</name>
    <name type="common">Flagellated protozoan</name>
    <dbReference type="NCBI Taxonomy" id="75058"/>
    <lineage>
        <taxon>Eukaryota</taxon>
        <taxon>Discoba</taxon>
        <taxon>Euglenozoa</taxon>
        <taxon>Kinetoplastea</taxon>
        <taxon>Metakinetoplastina</taxon>
        <taxon>Eubodonida</taxon>
        <taxon>Bodonidae</taxon>
        <taxon>Bodo</taxon>
    </lineage>
</organism>
<dbReference type="AlphaFoldDB" id="A0A0S4IQ69"/>
<feature type="domain" description="Calcineurin-like phosphoesterase" evidence="4">
    <location>
        <begin position="305"/>
        <end position="489"/>
    </location>
</feature>
<keyword evidence="1" id="KW-0732">Signal</keyword>
<dbReference type="OrthoDB" id="411211at2759"/>
<keyword evidence="2" id="KW-0378">Hydrolase</keyword>
<dbReference type="InterPro" id="IPR004843">
    <property type="entry name" value="Calcineurin-like_PHP"/>
</dbReference>
<evidence type="ECO:0000256" key="2">
    <source>
        <dbReference type="ARBA" id="ARBA00022801"/>
    </source>
</evidence>
<feature type="compositionally biased region" description="Low complexity" evidence="3">
    <location>
        <begin position="262"/>
        <end position="292"/>
    </location>
</feature>
<dbReference type="EMBL" id="CYKH01000200">
    <property type="protein sequence ID" value="CUE82493.1"/>
    <property type="molecule type" value="Genomic_DNA"/>
</dbReference>
<feature type="region of interest" description="Disordered" evidence="3">
    <location>
        <begin position="262"/>
        <end position="299"/>
    </location>
</feature>
<evidence type="ECO:0000259" key="4">
    <source>
        <dbReference type="Pfam" id="PF00149"/>
    </source>
</evidence>
<proteinExistence type="predicted"/>
<evidence type="ECO:0000256" key="3">
    <source>
        <dbReference type="SAM" id="MobiDB-lite"/>
    </source>
</evidence>
<reference evidence="6" key="1">
    <citation type="submission" date="2015-09" db="EMBL/GenBank/DDBJ databases">
        <authorList>
            <consortium name="Pathogen Informatics"/>
        </authorList>
    </citation>
    <scope>NUCLEOTIDE SEQUENCE [LARGE SCALE GENOMIC DNA]</scope>
    <source>
        <strain evidence="6">Lake Konstanz</strain>
    </source>
</reference>
<dbReference type="PANTHER" id="PTHR10161:SF14">
    <property type="entry name" value="TARTRATE-RESISTANT ACID PHOSPHATASE TYPE 5"/>
    <property type="match status" value="1"/>
</dbReference>
<name>A0A0S4IQ69_BODSA</name>
<dbReference type="GO" id="GO:0016787">
    <property type="term" value="F:hydrolase activity"/>
    <property type="evidence" value="ECO:0007669"/>
    <property type="project" value="UniProtKB-KW"/>
</dbReference>
<dbReference type="SUPFAM" id="SSF56300">
    <property type="entry name" value="Metallo-dependent phosphatases"/>
    <property type="match status" value="1"/>
</dbReference>
<dbReference type="Pfam" id="PF00149">
    <property type="entry name" value="Metallophos"/>
    <property type="match status" value="1"/>
</dbReference>
<dbReference type="InterPro" id="IPR051558">
    <property type="entry name" value="Metallophosphoesterase_PAP"/>
</dbReference>
<feature type="compositionally biased region" description="Basic and acidic residues" evidence="3">
    <location>
        <begin position="15"/>
        <end position="30"/>
    </location>
</feature>
<evidence type="ECO:0000313" key="5">
    <source>
        <dbReference type="EMBL" id="CUE82493.1"/>
    </source>
</evidence>
<evidence type="ECO:0000256" key="1">
    <source>
        <dbReference type="ARBA" id="ARBA00022729"/>
    </source>
</evidence>
<protein>
    <submittedName>
        <fullName evidence="5">Tartrate-resistant acid phosphatase type 5, putative</fullName>
    </submittedName>
</protein>
<dbReference type="PANTHER" id="PTHR10161">
    <property type="entry name" value="TARTRATE-RESISTANT ACID PHOSPHATASE TYPE 5"/>
    <property type="match status" value="1"/>
</dbReference>
<dbReference type="InterPro" id="IPR029052">
    <property type="entry name" value="Metallo-depent_PP-like"/>
</dbReference>
<feature type="region of interest" description="Disordered" evidence="3">
    <location>
        <begin position="1"/>
        <end position="43"/>
    </location>
</feature>
<sequence>MQTRGTLGLPTSQRYLREKGDDRAVKDEGSAVKLPPPVANGGRVGVDEKKKMSAIEQEIEAIRQEDSLKENIPSLLQRPVILPRQTMNNLTSGLYWAYGSWGRVVATSSACWAYPTVDSFAMECKRKLLPPTVLMRLEYLNTLDIVRTLCVTCSKRQRAERRVVIDDIDSLDTATTGKGNQSSGSGGGIVRVMSTSEAKLYPPGAKVSDSESSTFRVRDGVIPVVATRTSSIAIDSQESCKRAGTFPNTCIIAIDVMFRVRPSSSKRQSQPSSQQQSPSSASSSKQQQKKSSTGPTPPEVCFITIGDWGGDIPEKRWVAETLTKIVQRRMVKFIISTGDNFYPTGVQSVNDKLFLDIFEKPYRDVGLQRIRWFIIAGNHDQWGLPPQKEYSLEHPRWYFPSFHYNESIPLYRDVRKSSRETIELAVLNTAGREMWQQCDMLDDFFAHVEERHGGYLHDMSRHWRMVANHEPLYSGVFFFFFLPYMQQSLVHAYFNGDDHFLEVHRSQGTDYFVSGAGGGTAMYYVVEETPKTAKFQLKAATHETITGFMLHCIKDDVMITTLVDGATGEAVFIYKTKYVVNLKEFGLEK</sequence>
<gene>
    <name evidence="5" type="ORF">BSAL_56655</name>
</gene>
<feature type="compositionally biased region" description="Polar residues" evidence="3">
    <location>
        <begin position="1"/>
        <end position="14"/>
    </location>
</feature>
<accession>A0A0S4IQ69</accession>
<keyword evidence="6" id="KW-1185">Reference proteome</keyword>
<dbReference type="VEuPathDB" id="TriTrypDB:BSAL_56655"/>
<dbReference type="Gene3D" id="3.60.21.10">
    <property type="match status" value="1"/>
</dbReference>
<evidence type="ECO:0000313" key="6">
    <source>
        <dbReference type="Proteomes" id="UP000051952"/>
    </source>
</evidence>